<evidence type="ECO:0000313" key="3">
    <source>
        <dbReference type="EMBL" id="THG31728.1"/>
    </source>
</evidence>
<keyword evidence="1" id="KW-0547">Nucleotide-binding</keyword>
<comment type="function">
    <text evidence="1">Catalyzes the epimerization of the S- and R-forms of NAD(P)HX, a damaged form of NAD(P)H that is a result of enzymatic or heat-dependent hydration. This is a prerequisite for the S-specific NAD(P)H-hydrate dehydratase to allow the repair of both epimers of NAD(P)HX.</text>
</comment>
<keyword evidence="1" id="KW-0521">NADP</keyword>
<proteinExistence type="inferred from homology"/>
<feature type="binding site" evidence="1">
    <location>
        <position position="58"/>
    </location>
    <ligand>
        <name>K(+)</name>
        <dbReference type="ChEBI" id="CHEBI:29103"/>
    </ligand>
</feature>
<evidence type="ECO:0000259" key="2">
    <source>
        <dbReference type="PROSITE" id="PS51385"/>
    </source>
</evidence>
<sequence>MADGYSAAQVQAAERPLLDAGVPLMQRAADGLAAEIDRELDRTVRPRSVVVLVGSGNNGGDALYAAARLADHVEVLLVLLSDRVHEAGLAAALQAGAETAEDADGPWSIDRILARARAASILVDGILGTGSAGRAAPRGIARGLLEQLSLVREELGTVVAVDLPSGVDPDDGSIPGVALRADVTVTFGAVKAGLLLAPGRDHAGEVRLIDIGLDMSRVEPTVRTER</sequence>
<dbReference type="EMBL" id="SSSM01000003">
    <property type="protein sequence ID" value="THG31728.1"/>
    <property type="molecule type" value="Genomic_DNA"/>
</dbReference>
<feature type="domain" description="YjeF N-terminal" evidence="2">
    <location>
        <begin position="10"/>
        <end position="219"/>
    </location>
</feature>
<keyword evidence="1" id="KW-0479">Metal-binding</keyword>
<gene>
    <name evidence="1" type="primary">nnrE</name>
    <name evidence="3" type="ORF">E6C64_06605</name>
</gene>
<comment type="catalytic activity">
    <reaction evidence="1">
        <text>(6R)-NADHX = (6S)-NADHX</text>
        <dbReference type="Rhea" id="RHEA:32215"/>
        <dbReference type="ChEBI" id="CHEBI:64074"/>
        <dbReference type="ChEBI" id="CHEBI:64075"/>
        <dbReference type="EC" id="5.1.99.6"/>
    </reaction>
</comment>
<organism evidence="3 4">
    <name type="scientific">Naasia lichenicola</name>
    <dbReference type="NCBI Taxonomy" id="2565933"/>
    <lineage>
        <taxon>Bacteria</taxon>
        <taxon>Bacillati</taxon>
        <taxon>Actinomycetota</taxon>
        <taxon>Actinomycetes</taxon>
        <taxon>Micrococcales</taxon>
        <taxon>Microbacteriaceae</taxon>
        <taxon>Naasia</taxon>
    </lineage>
</organism>
<name>A0A4S4FN88_9MICO</name>
<evidence type="ECO:0000256" key="1">
    <source>
        <dbReference type="HAMAP-Rule" id="MF_01966"/>
    </source>
</evidence>
<dbReference type="EC" id="5.1.99.6" evidence="1"/>
<dbReference type="GO" id="GO:0046872">
    <property type="term" value="F:metal ion binding"/>
    <property type="evidence" value="ECO:0007669"/>
    <property type="project" value="UniProtKB-KW"/>
</dbReference>
<comment type="similarity">
    <text evidence="1">Belongs to the NnrE/AIBP family.</text>
</comment>
<dbReference type="SUPFAM" id="SSF64153">
    <property type="entry name" value="YjeF N-terminal domain-like"/>
    <property type="match status" value="1"/>
</dbReference>
<comment type="caution">
    <text evidence="3">The sequence shown here is derived from an EMBL/GenBank/DDBJ whole genome shotgun (WGS) entry which is preliminary data.</text>
</comment>
<dbReference type="HAMAP" id="MF_01966">
    <property type="entry name" value="NADHX_epimerase"/>
    <property type="match status" value="1"/>
</dbReference>
<keyword evidence="1" id="KW-0630">Potassium</keyword>
<dbReference type="InterPro" id="IPR004443">
    <property type="entry name" value="YjeF_N_dom"/>
</dbReference>
<dbReference type="RefSeq" id="WP_136426848.1">
    <property type="nucleotide sequence ID" value="NZ_SSSM01000003.1"/>
</dbReference>
<protein>
    <recommendedName>
        <fullName evidence="1">NAD(P)H-hydrate epimerase</fullName>
        <ecNumber evidence="1">5.1.99.6</ecNumber>
    </recommendedName>
    <alternativeName>
        <fullName evidence="1">NAD(P)HX epimerase</fullName>
    </alternativeName>
</protein>
<dbReference type="Proteomes" id="UP000309133">
    <property type="component" value="Unassembled WGS sequence"/>
</dbReference>
<evidence type="ECO:0000313" key="4">
    <source>
        <dbReference type="Proteomes" id="UP000309133"/>
    </source>
</evidence>
<feature type="binding site" evidence="1">
    <location>
        <position position="162"/>
    </location>
    <ligand>
        <name>(6S)-NADPHX</name>
        <dbReference type="ChEBI" id="CHEBI:64076"/>
    </ligand>
</feature>
<accession>A0A4S4FN88</accession>
<dbReference type="Pfam" id="PF03853">
    <property type="entry name" value="YjeF_N"/>
    <property type="match status" value="1"/>
</dbReference>
<keyword evidence="1 3" id="KW-0413">Isomerase</keyword>
<dbReference type="GO" id="GO:0000166">
    <property type="term" value="F:nucleotide binding"/>
    <property type="evidence" value="ECO:0007669"/>
    <property type="project" value="UniProtKB-KW"/>
</dbReference>
<feature type="binding site" evidence="1">
    <location>
        <begin position="57"/>
        <end position="61"/>
    </location>
    <ligand>
        <name>(6S)-NADPHX</name>
        <dbReference type="ChEBI" id="CHEBI:64076"/>
    </ligand>
</feature>
<comment type="cofactor">
    <cofactor evidence="1">
        <name>K(+)</name>
        <dbReference type="ChEBI" id="CHEBI:29103"/>
    </cofactor>
    <text evidence="1">Binds 1 potassium ion per subunit.</text>
</comment>
<comment type="caution">
    <text evidence="1">Lacks conserved residue(s) required for the propagation of feature annotation.</text>
</comment>
<dbReference type="OrthoDB" id="9806925at2"/>
<comment type="catalytic activity">
    <reaction evidence="1">
        <text>(6R)-NADPHX = (6S)-NADPHX</text>
        <dbReference type="Rhea" id="RHEA:32227"/>
        <dbReference type="ChEBI" id="CHEBI:64076"/>
        <dbReference type="ChEBI" id="CHEBI:64077"/>
        <dbReference type="EC" id="5.1.99.6"/>
    </reaction>
</comment>
<dbReference type="PROSITE" id="PS51385">
    <property type="entry name" value="YJEF_N"/>
    <property type="match status" value="1"/>
</dbReference>
<dbReference type="InterPro" id="IPR036652">
    <property type="entry name" value="YjeF_N_dom_sf"/>
</dbReference>
<keyword evidence="1" id="KW-0520">NAD</keyword>
<dbReference type="NCBIfam" id="TIGR00197">
    <property type="entry name" value="yjeF_nterm"/>
    <property type="match status" value="1"/>
</dbReference>
<dbReference type="AlphaFoldDB" id="A0A4S4FN88"/>
<feature type="binding site" evidence="1">
    <location>
        <position position="124"/>
    </location>
    <ligand>
        <name>K(+)</name>
        <dbReference type="ChEBI" id="CHEBI:29103"/>
    </ligand>
</feature>
<dbReference type="Gene3D" id="3.40.50.10260">
    <property type="entry name" value="YjeF N-terminal domain"/>
    <property type="match status" value="1"/>
</dbReference>
<dbReference type="GO" id="GO:0052856">
    <property type="term" value="F:NAD(P)HX epimerase activity"/>
    <property type="evidence" value="ECO:0007669"/>
    <property type="project" value="UniProtKB-UniRule"/>
</dbReference>
<keyword evidence="4" id="KW-1185">Reference proteome</keyword>
<feature type="binding site" evidence="1">
    <location>
        <position position="165"/>
    </location>
    <ligand>
        <name>K(+)</name>
        <dbReference type="ChEBI" id="CHEBI:29103"/>
    </ligand>
</feature>
<reference evidence="3 4" key="1">
    <citation type="submission" date="2019-04" db="EMBL/GenBank/DDBJ databases">
        <authorList>
            <person name="Jiang L."/>
        </authorList>
    </citation>
    <scope>NUCLEOTIDE SEQUENCE [LARGE SCALE GENOMIC DNA]</scope>
    <source>
        <strain evidence="3 4">YIM 131853</strain>
    </source>
</reference>